<feature type="transmembrane region" description="Helical" evidence="1">
    <location>
        <begin position="18"/>
        <end position="39"/>
    </location>
</feature>
<proteinExistence type="predicted"/>
<sequence>MAKPLITATPVSANASKFAFGSVFCGTLFVLILASLHVLEPEFDPTWRFVSEYALGSVGWLMQVAFALLSAAQIGVAIAVFPQIRSITGYIGLAILGISAAGVLIAAIFVTDPISVSPENATFSGKLHSIGATLDYTPVSALLLSLALTRSEAWRPVRRRLLISAGIALAAMVAFVLHIPQDGQFGPDILAGLFGRFLIVADIAWLLIVGMHALKLRKQGGHNRASNVDTDGRRS</sequence>
<keyword evidence="1" id="KW-0472">Membrane</keyword>
<gene>
    <name evidence="2" type="ORF">BBD41_27655</name>
</gene>
<keyword evidence="1" id="KW-1133">Transmembrane helix</keyword>
<protein>
    <recommendedName>
        <fullName evidence="3">DUF998 domain-containing protein</fullName>
    </recommendedName>
</protein>
<feature type="transmembrane region" description="Helical" evidence="1">
    <location>
        <begin position="193"/>
        <end position="214"/>
    </location>
</feature>
<keyword evidence="1" id="KW-0812">Transmembrane</keyword>
<feature type="transmembrane region" description="Helical" evidence="1">
    <location>
        <begin position="59"/>
        <end position="81"/>
    </location>
</feature>
<accession>A0A1B2E7U9</accession>
<evidence type="ECO:0008006" key="3">
    <source>
        <dbReference type="Google" id="ProtNLM"/>
    </source>
</evidence>
<dbReference type="EMBL" id="CP016809">
    <property type="protein sequence ID" value="ANY76050.1"/>
    <property type="molecule type" value="Genomic_DNA"/>
</dbReference>
<dbReference type="InterPro" id="IPR009339">
    <property type="entry name" value="DUF998"/>
</dbReference>
<feature type="transmembrane region" description="Helical" evidence="1">
    <location>
        <begin position="130"/>
        <end position="149"/>
    </location>
</feature>
<reference evidence="2" key="1">
    <citation type="submission" date="2016-08" db="EMBL/GenBank/DDBJ databases">
        <title>Complete Genome Seqeunce of Paenibacillus sp. nov. IHBB 9852 from high altitute lake of Indian trans-Himalayas.</title>
        <authorList>
            <person name="Kiran S."/>
            <person name="Swarnkar M.K."/>
            <person name="Rana A."/>
            <person name="Tewari R."/>
            <person name="Gulati A."/>
        </authorList>
    </citation>
    <scope>NUCLEOTIDE SEQUENCE [LARGE SCALE GENOMIC DNA]</scope>
    <source>
        <strain evidence="2">IHBB 9852</strain>
    </source>
</reference>
<evidence type="ECO:0000256" key="1">
    <source>
        <dbReference type="SAM" id="Phobius"/>
    </source>
</evidence>
<dbReference type="Pfam" id="PF06197">
    <property type="entry name" value="DUF998"/>
    <property type="match status" value="1"/>
</dbReference>
<dbReference type="RefSeq" id="WP_099479939.1">
    <property type="nucleotide sequence ID" value="NZ_CP016809.1"/>
</dbReference>
<dbReference type="KEGG" id="pib:BBD41_27655"/>
<feature type="transmembrane region" description="Helical" evidence="1">
    <location>
        <begin position="88"/>
        <end position="110"/>
    </location>
</feature>
<dbReference type="AlphaFoldDB" id="A0A1B2E7U9"/>
<evidence type="ECO:0000313" key="2">
    <source>
        <dbReference type="EMBL" id="ANY76050.1"/>
    </source>
</evidence>
<name>A0A1B2E7U9_9BACL</name>
<feature type="transmembrane region" description="Helical" evidence="1">
    <location>
        <begin position="161"/>
        <end position="181"/>
    </location>
</feature>
<organism evidence="2">
    <name type="scientific">Paenibacillus ihbetae</name>
    <dbReference type="NCBI Taxonomy" id="1870820"/>
    <lineage>
        <taxon>Bacteria</taxon>
        <taxon>Bacillati</taxon>
        <taxon>Bacillota</taxon>
        <taxon>Bacilli</taxon>
        <taxon>Bacillales</taxon>
        <taxon>Paenibacillaceae</taxon>
        <taxon>Paenibacillus</taxon>
    </lineage>
</organism>